<dbReference type="AlphaFoldDB" id="A0AAD7B8S8"/>
<keyword evidence="7" id="KW-1185">Reference proteome</keyword>
<accession>A0AAD7B8S8</accession>
<gene>
    <name evidence="6" type="ORF">FB45DRAFT_803107</name>
</gene>
<keyword evidence="1" id="KW-0479">Metal-binding</keyword>
<keyword evidence="2 4" id="KW-0863">Zinc-finger</keyword>
<dbReference type="EMBL" id="JARKIF010000029">
    <property type="protein sequence ID" value="KAJ7613217.1"/>
    <property type="molecule type" value="Genomic_DNA"/>
</dbReference>
<evidence type="ECO:0000256" key="1">
    <source>
        <dbReference type="ARBA" id="ARBA00022723"/>
    </source>
</evidence>
<comment type="caution">
    <text evidence="6">The sequence shown here is derived from an EMBL/GenBank/DDBJ whole genome shotgun (WGS) entry which is preliminary data.</text>
</comment>
<dbReference type="Proteomes" id="UP001221142">
    <property type="component" value="Unassembled WGS sequence"/>
</dbReference>
<dbReference type="Pfam" id="PF01753">
    <property type="entry name" value="zf-MYND"/>
    <property type="match status" value="1"/>
</dbReference>
<proteinExistence type="predicted"/>
<dbReference type="InterPro" id="IPR002893">
    <property type="entry name" value="Znf_MYND"/>
</dbReference>
<dbReference type="Gene3D" id="6.10.140.2220">
    <property type="match status" value="1"/>
</dbReference>
<name>A0AAD7B8S8_9AGAR</name>
<dbReference type="PROSITE" id="PS50865">
    <property type="entry name" value="ZF_MYND_2"/>
    <property type="match status" value="1"/>
</dbReference>
<dbReference type="GO" id="GO:0008270">
    <property type="term" value="F:zinc ion binding"/>
    <property type="evidence" value="ECO:0007669"/>
    <property type="project" value="UniProtKB-KW"/>
</dbReference>
<organism evidence="6 7">
    <name type="scientific">Roridomyces roridus</name>
    <dbReference type="NCBI Taxonomy" id="1738132"/>
    <lineage>
        <taxon>Eukaryota</taxon>
        <taxon>Fungi</taxon>
        <taxon>Dikarya</taxon>
        <taxon>Basidiomycota</taxon>
        <taxon>Agaricomycotina</taxon>
        <taxon>Agaricomycetes</taxon>
        <taxon>Agaricomycetidae</taxon>
        <taxon>Agaricales</taxon>
        <taxon>Marasmiineae</taxon>
        <taxon>Mycenaceae</taxon>
        <taxon>Roridomyces</taxon>
    </lineage>
</organism>
<sequence length="243" mass="27860">MQEPQIRGECDFIELHWKDIDSAAIEDHPMRCSVCKNRFYCSAECQKKDWKHHKWNCSALGADGVPAATVVAIDEEFKVELKRVFDILKEMDMVLKNDKSFRPSPSLLPTLLQICADLPERLRYPGAIQDKGVYRYRLPIITACRLLLISYVSTLNRSDSEKKQYEDFFAKLPPMNHLASGSCAELYGPKITTRPADLSSGEYRLIAGMTPMWIASREDDSDVCMEWVWLMGVMKRVWDVKSG</sequence>
<protein>
    <recommendedName>
        <fullName evidence="5">MYND-type domain-containing protein</fullName>
    </recommendedName>
</protein>
<evidence type="ECO:0000256" key="2">
    <source>
        <dbReference type="ARBA" id="ARBA00022771"/>
    </source>
</evidence>
<dbReference type="SUPFAM" id="SSF144232">
    <property type="entry name" value="HIT/MYND zinc finger-like"/>
    <property type="match status" value="1"/>
</dbReference>
<reference evidence="6" key="1">
    <citation type="submission" date="2023-03" db="EMBL/GenBank/DDBJ databases">
        <title>Massive genome expansion in bonnet fungi (Mycena s.s.) driven by repeated elements and novel gene families across ecological guilds.</title>
        <authorList>
            <consortium name="Lawrence Berkeley National Laboratory"/>
            <person name="Harder C.B."/>
            <person name="Miyauchi S."/>
            <person name="Viragh M."/>
            <person name="Kuo A."/>
            <person name="Thoen E."/>
            <person name="Andreopoulos B."/>
            <person name="Lu D."/>
            <person name="Skrede I."/>
            <person name="Drula E."/>
            <person name="Henrissat B."/>
            <person name="Morin E."/>
            <person name="Kohler A."/>
            <person name="Barry K."/>
            <person name="LaButti K."/>
            <person name="Morin E."/>
            <person name="Salamov A."/>
            <person name="Lipzen A."/>
            <person name="Mereny Z."/>
            <person name="Hegedus B."/>
            <person name="Baldrian P."/>
            <person name="Stursova M."/>
            <person name="Weitz H."/>
            <person name="Taylor A."/>
            <person name="Grigoriev I.V."/>
            <person name="Nagy L.G."/>
            <person name="Martin F."/>
            <person name="Kauserud H."/>
        </authorList>
    </citation>
    <scope>NUCLEOTIDE SEQUENCE</scope>
    <source>
        <strain evidence="6">9284</strain>
    </source>
</reference>
<evidence type="ECO:0000256" key="4">
    <source>
        <dbReference type="PROSITE-ProRule" id="PRU00134"/>
    </source>
</evidence>
<keyword evidence="3" id="KW-0862">Zinc</keyword>
<evidence type="ECO:0000313" key="7">
    <source>
        <dbReference type="Proteomes" id="UP001221142"/>
    </source>
</evidence>
<evidence type="ECO:0000313" key="6">
    <source>
        <dbReference type="EMBL" id="KAJ7613217.1"/>
    </source>
</evidence>
<feature type="domain" description="MYND-type" evidence="5">
    <location>
        <begin position="7"/>
        <end position="57"/>
    </location>
</feature>
<evidence type="ECO:0000256" key="3">
    <source>
        <dbReference type="ARBA" id="ARBA00022833"/>
    </source>
</evidence>
<evidence type="ECO:0000259" key="5">
    <source>
        <dbReference type="PROSITE" id="PS50865"/>
    </source>
</evidence>